<evidence type="ECO:0008006" key="4">
    <source>
        <dbReference type="Google" id="ProtNLM"/>
    </source>
</evidence>
<evidence type="ECO:0000313" key="3">
    <source>
        <dbReference type="Proteomes" id="UP000467193"/>
    </source>
</evidence>
<gene>
    <name evidence="2" type="ORF">MSEDJ_36220</name>
</gene>
<dbReference type="KEGG" id="msei:MSEDJ_36220"/>
<reference evidence="2 3" key="1">
    <citation type="journal article" date="2019" name="Emerg. Microbes Infect.">
        <title>Comprehensive subspecies identification of 175 nontuberculous mycobacteria species based on 7547 genomic profiles.</title>
        <authorList>
            <person name="Matsumoto Y."/>
            <person name="Kinjo T."/>
            <person name="Motooka D."/>
            <person name="Nabeya D."/>
            <person name="Jung N."/>
            <person name="Uechi K."/>
            <person name="Horii T."/>
            <person name="Iida T."/>
            <person name="Fujita J."/>
            <person name="Nakamura S."/>
        </authorList>
    </citation>
    <scope>NUCLEOTIDE SEQUENCE [LARGE SCALE GENOMIC DNA]</scope>
    <source>
        <strain evidence="2 3">JCM 17899</strain>
    </source>
</reference>
<sequence>MARRAGAVASLALLAALAGCADRPAAPAPTMAPAGTTAVPTAEDDETLDELIAFSSPSGNVGCYVDPSAVRCDIAERDWTPPARPADCEFDYGQGLSLAPGGTPAFVCAGDTTLGGGAPLPYGESISAGALQCDSSESAITCRDSLTGHGFAIAREFYDVF</sequence>
<feature type="signal peptide" evidence="1">
    <location>
        <begin position="1"/>
        <end position="21"/>
    </location>
</feature>
<evidence type="ECO:0000256" key="1">
    <source>
        <dbReference type="SAM" id="SignalP"/>
    </source>
</evidence>
<accession>A0A7I7QUF9</accession>
<dbReference type="InterPro" id="IPR046576">
    <property type="entry name" value="DUF6636"/>
</dbReference>
<proteinExistence type="predicted"/>
<name>A0A7I7QUF9_9MYCO</name>
<evidence type="ECO:0000313" key="2">
    <source>
        <dbReference type="EMBL" id="BBY29526.1"/>
    </source>
</evidence>
<dbReference type="AlphaFoldDB" id="A0A7I7QUF9"/>
<dbReference type="RefSeq" id="WP_246230695.1">
    <property type="nucleotide sequence ID" value="NZ_AP022588.1"/>
</dbReference>
<organism evidence="2 3">
    <name type="scientific">Mycolicibacterium sediminis</name>
    <dbReference type="NCBI Taxonomy" id="1286180"/>
    <lineage>
        <taxon>Bacteria</taxon>
        <taxon>Bacillati</taxon>
        <taxon>Actinomycetota</taxon>
        <taxon>Actinomycetes</taxon>
        <taxon>Mycobacteriales</taxon>
        <taxon>Mycobacteriaceae</taxon>
        <taxon>Mycolicibacterium</taxon>
    </lineage>
</organism>
<keyword evidence="1" id="KW-0732">Signal</keyword>
<dbReference type="PROSITE" id="PS51257">
    <property type="entry name" value="PROKAR_LIPOPROTEIN"/>
    <property type="match status" value="1"/>
</dbReference>
<dbReference type="EMBL" id="AP022588">
    <property type="protein sequence ID" value="BBY29526.1"/>
    <property type="molecule type" value="Genomic_DNA"/>
</dbReference>
<protein>
    <recommendedName>
        <fullName evidence="4">Lipoprotein LppI</fullName>
    </recommendedName>
</protein>
<dbReference type="Proteomes" id="UP000467193">
    <property type="component" value="Chromosome"/>
</dbReference>
<feature type="chain" id="PRO_5038909210" description="Lipoprotein LppI" evidence="1">
    <location>
        <begin position="22"/>
        <end position="161"/>
    </location>
</feature>
<keyword evidence="3" id="KW-1185">Reference proteome</keyword>
<dbReference type="Pfam" id="PF20341">
    <property type="entry name" value="DUF6636"/>
    <property type="match status" value="1"/>
</dbReference>